<proteinExistence type="predicted"/>
<gene>
    <name evidence="2" type="ORF">SAMN02745213_00865</name>
</gene>
<keyword evidence="1" id="KW-0732">Signal</keyword>
<protein>
    <recommendedName>
        <fullName evidence="4">Pullulanase</fullName>
    </recommendedName>
</protein>
<accession>A0A1T4V5Z9</accession>
<dbReference type="RefSeq" id="WP_143675601.1">
    <property type="nucleotide sequence ID" value="NZ_FUXX01000010.1"/>
</dbReference>
<dbReference type="EMBL" id="FUXX01000010">
    <property type="protein sequence ID" value="SKA60314.1"/>
    <property type="molecule type" value="Genomic_DNA"/>
</dbReference>
<dbReference type="AlphaFoldDB" id="A0A1T4V5Z9"/>
<reference evidence="3" key="1">
    <citation type="submission" date="2017-02" db="EMBL/GenBank/DDBJ databases">
        <authorList>
            <person name="Varghese N."/>
            <person name="Submissions S."/>
        </authorList>
    </citation>
    <scope>NUCLEOTIDE SEQUENCE [LARGE SCALE GENOMIC DNA]</scope>
    <source>
        <strain evidence="3">DSM 3072</strain>
    </source>
</reference>
<evidence type="ECO:0008006" key="4">
    <source>
        <dbReference type="Google" id="ProtNLM"/>
    </source>
</evidence>
<dbReference type="PROSITE" id="PS51257">
    <property type="entry name" value="PROKAR_LIPOPROTEIN"/>
    <property type="match status" value="1"/>
</dbReference>
<dbReference type="Proteomes" id="UP000242432">
    <property type="component" value="Unassembled WGS sequence"/>
</dbReference>
<feature type="signal peptide" evidence="1">
    <location>
        <begin position="1"/>
        <end position="25"/>
    </location>
</feature>
<sequence length="169" mass="18904">MNSTKKMMITSVAAVFLLSSCSSNNAPVASLVPGGFSINEKAVYLRGEMNDYEVSESYRLRKDDEDTYCTVATLRADWAPYKFKFADADWSDGSNFGYRNPPGILHEGSAPVELSANSKFEEISFYPKSDGVYRFCLIKDDNRFFASVQKTSHRSLLSMAQLMKLSKAN</sequence>
<keyword evidence="3" id="KW-1185">Reference proteome</keyword>
<organism evidence="2 3">
    <name type="scientific">Succinivibrio dextrinosolvens DSM 3072</name>
    <dbReference type="NCBI Taxonomy" id="1123324"/>
    <lineage>
        <taxon>Bacteria</taxon>
        <taxon>Pseudomonadati</taxon>
        <taxon>Pseudomonadota</taxon>
        <taxon>Gammaproteobacteria</taxon>
        <taxon>Aeromonadales</taxon>
        <taxon>Succinivibrionaceae</taxon>
        <taxon>Succinivibrio</taxon>
    </lineage>
</organism>
<name>A0A1T4V5Z9_9GAMM</name>
<dbReference type="STRING" id="83771.SAMN02910357_01776"/>
<feature type="chain" id="PRO_5012549601" description="Pullulanase" evidence="1">
    <location>
        <begin position="26"/>
        <end position="169"/>
    </location>
</feature>
<evidence type="ECO:0000313" key="2">
    <source>
        <dbReference type="EMBL" id="SKA60314.1"/>
    </source>
</evidence>
<evidence type="ECO:0000313" key="3">
    <source>
        <dbReference type="Proteomes" id="UP000242432"/>
    </source>
</evidence>
<evidence type="ECO:0000256" key="1">
    <source>
        <dbReference type="SAM" id="SignalP"/>
    </source>
</evidence>